<sequence>MHESDPDETVRDEGAPHDAFGPGDPTDADETRERLSDQGEAPIPDVMGEPGAVTPNVMGTKQPRADKALGDSREEDLP</sequence>
<evidence type="ECO:0000313" key="3">
    <source>
        <dbReference type="Proteomes" id="UP000677913"/>
    </source>
</evidence>
<organism evidence="2 3">
    <name type="scientific">Actinocrinis puniceicyclus</name>
    <dbReference type="NCBI Taxonomy" id="977794"/>
    <lineage>
        <taxon>Bacteria</taxon>
        <taxon>Bacillati</taxon>
        <taxon>Actinomycetota</taxon>
        <taxon>Actinomycetes</taxon>
        <taxon>Catenulisporales</taxon>
        <taxon>Actinospicaceae</taxon>
        <taxon>Actinocrinis</taxon>
    </lineage>
</organism>
<dbReference type="Proteomes" id="UP000677913">
    <property type="component" value="Unassembled WGS sequence"/>
</dbReference>
<feature type="compositionally biased region" description="Basic and acidic residues" evidence="1">
    <location>
        <begin position="63"/>
        <end position="78"/>
    </location>
</feature>
<dbReference type="EMBL" id="JAGSXH010000025">
    <property type="protein sequence ID" value="MBS2963366.1"/>
    <property type="molecule type" value="Genomic_DNA"/>
</dbReference>
<evidence type="ECO:0000313" key="2">
    <source>
        <dbReference type="EMBL" id="MBS2963366.1"/>
    </source>
</evidence>
<evidence type="ECO:0000256" key="1">
    <source>
        <dbReference type="SAM" id="MobiDB-lite"/>
    </source>
</evidence>
<reference evidence="2" key="1">
    <citation type="submission" date="2021-04" db="EMBL/GenBank/DDBJ databases">
        <title>Genome based classification of Actinospica acidithermotolerans sp. nov., an actinobacterium isolated from an Indonesian hot spring.</title>
        <authorList>
            <person name="Kusuma A.B."/>
            <person name="Putra K.E."/>
            <person name="Nafisah S."/>
            <person name="Loh J."/>
            <person name="Nouioui I."/>
            <person name="Goodfellow M."/>
        </authorList>
    </citation>
    <scope>NUCLEOTIDE SEQUENCE</scope>
    <source>
        <strain evidence="2">DSM 45618</strain>
    </source>
</reference>
<accession>A0A8J8BCQ7</accession>
<dbReference type="AlphaFoldDB" id="A0A8J8BCQ7"/>
<comment type="caution">
    <text evidence="2">The sequence shown here is derived from an EMBL/GenBank/DDBJ whole genome shotgun (WGS) entry which is preliminary data.</text>
</comment>
<protein>
    <submittedName>
        <fullName evidence="2">Uncharacterized protein</fullName>
    </submittedName>
</protein>
<gene>
    <name evidence="2" type="ORF">KGA66_09940</name>
</gene>
<feature type="region of interest" description="Disordered" evidence="1">
    <location>
        <begin position="1"/>
        <end position="78"/>
    </location>
</feature>
<feature type="compositionally biased region" description="Basic and acidic residues" evidence="1">
    <location>
        <begin position="1"/>
        <end position="16"/>
    </location>
</feature>
<keyword evidence="3" id="KW-1185">Reference proteome</keyword>
<proteinExistence type="predicted"/>
<name>A0A8J8BCQ7_9ACTN</name>
<dbReference type="RefSeq" id="WP_211467002.1">
    <property type="nucleotide sequence ID" value="NZ_JAGSXH010000025.1"/>
</dbReference>